<evidence type="ECO:0000256" key="1">
    <source>
        <dbReference type="SAM" id="MobiDB-lite"/>
    </source>
</evidence>
<reference evidence="3 4" key="1">
    <citation type="journal article" date="2019" name="Sci. Rep.">
        <title>Orb-weaving spider Araneus ventricosus genome elucidates the spidroin gene catalogue.</title>
        <authorList>
            <person name="Kono N."/>
            <person name="Nakamura H."/>
            <person name="Ohtoshi R."/>
            <person name="Moran D.A.P."/>
            <person name="Shinohara A."/>
            <person name="Yoshida Y."/>
            <person name="Fujiwara M."/>
            <person name="Mori M."/>
            <person name="Tomita M."/>
            <person name="Arakawa K."/>
        </authorList>
    </citation>
    <scope>NUCLEOTIDE SEQUENCE [LARGE SCALE GENOMIC DNA]</scope>
</reference>
<gene>
    <name evidence="3" type="ORF">AVEN_237578_1</name>
</gene>
<dbReference type="GO" id="GO:0003824">
    <property type="term" value="F:catalytic activity"/>
    <property type="evidence" value="ECO:0007669"/>
    <property type="project" value="InterPro"/>
</dbReference>
<dbReference type="PANTHER" id="PTHR33273">
    <property type="entry name" value="DOMAIN-CONTAINING PROTEIN, PUTATIVE-RELATED"/>
    <property type="match status" value="1"/>
</dbReference>
<evidence type="ECO:0000313" key="4">
    <source>
        <dbReference type="Proteomes" id="UP000499080"/>
    </source>
</evidence>
<name>A0A4Y2VVK0_ARAVE</name>
<dbReference type="InterPro" id="IPR005135">
    <property type="entry name" value="Endo/exonuclease/phosphatase"/>
</dbReference>
<organism evidence="3 4">
    <name type="scientific">Araneus ventricosus</name>
    <name type="common">Orbweaver spider</name>
    <name type="synonym">Epeira ventricosa</name>
    <dbReference type="NCBI Taxonomy" id="182803"/>
    <lineage>
        <taxon>Eukaryota</taxon>
        <taxon>Metazoa</taxon>
        <taxon>Ecdysozoa</taxon>
        <taxon>Arthropoda</taxon>
        <taxon>Chelicerata</taxon>
        <taxon>Arachnida</taxon>
        <taxon>Araneae</taxon>
        <taxon>Araneomorphae</taxon>
        <taxon>Entelegynae</taxon>
        <taxon>Araneoidea</taxon>
        <taxon>Araneidae</taxon>
        <taxon>Araneus</taxon>
    </lineage>
</organism>
<accession>A0A4Y2VVK0</accession>
<feature type="region of interest" description="Disordered" evidence="1">
    <location>
        <begin position="30"/>
        <end position="68"/>
    </location>
</feature>
<dbReference type="Pfam" id="PF14529">
    <property type="entry name" value="Exo_endo_phos_2"/>
    <property type="match status" value="1"/>
</dbReference>
<dbReference type="AlphaFoldDB" id="A0A4Y2VVK0"/>
<dbReference type="InterPro" id="IPR036691">
    <property type="entry name" value="Endo/exonu/phosph_ase_sf"/>
</dbReference>
<dbReference type="OrthoDB" id="6433575at2759"/>
<feature type="compositionally biased region" description="Pro residues" evidence="1">
    <location>
        <begin position="55"/>
        <end position="64"/>
    </location>
</feature>
<dbReference type="SUPFAM" id="SSF56219">
    <property type="entry name" value="DNase I-like"/>
    <property type="match status" value="1"/>
</dbReference>
<evidence type="ECO:0000313" key="3">
    <source>
        <dbReference type="EMBL" id="GBO27930.1"/>
    </source>
</evidence>
<evidence type="ECO:0000259" key="2">
    <source>
        <dbReference type="Pfam" id="PF14529"/>
    </source>
</evidence>
<keyword evidence="4" id="KW-1185">Reference proteome</keyword>
<dbReference type="PANTHER" id="PTHR33273:SF4">
    <property type="entry name" value="ENDONUCLEASE_EXONUCLEASE_PHOSPHATASE DOMAIN-CONTAINING PROTEIN"/>
    <property type="match status" value="1"/>
</dbReference>
<dbReference type="EMBL" id="BGPR01050957">
    <property type="protein sequence ID" value="GBO27930.1"/>
    <property type="molecule type" value="Genomic_DNA"/>
</dbReference>
<dbReference type="Gene3D" id="3.60.10.10">
    <property type="entry name" value="Endonuclease/exonuclease/phosphatase"/>
    <property type="match status" value="1"/>
</dbReference>
<sequence>MQQQIKKNEIEAAASSSKILRYIFTSQSEFTSAGLQKKKRRRAKTLPNLDISMPGSPPEPPKPPDASDNTVLSDAVLKICPFAYDLSDVDMDQRPFNSPSPGGHVHVKTLVTVCCVYLLPRDIISQEDLNSLVDQLPEPFILLSDFNGHSILWGNEDTNSRGQQIEQLISDHCLCLVNSDEKTYFHALDLAICSPALLPLLTFTVGSDLCNSDHFPIFIVHADSVRMAHRPSTYIFQRADWGLFKQLTTITDAMIDCADISDAVTQVSETILYAADVAILKSSSRPRKHSKPWWNDAYREAEKAQNKFWGIFRRRPTTENLVAFKRSKAFARKVRRRSEREYWIKCVSLITPNTPSKYLWKKVKAANSKQTLSGIYHPYFED</sequence>
<proteinExistence type="predicted"/>
<feature type="domain" description="Endonuclease/exonuclease/phosphatase" evidence="2">
    <location>
        <begin position="112"/>
        <end position="218"/>
    </location>
</feature>
<dbReference type="Proteomes" id="UP000499080">
    <property type="component" value="Unassembled WGS sequence"/>
</dbReference>
<comment type="caution">
    <text evidence="3">The sequence shown here is derived from an EMBL/GenBank/DDBJ whole genome shotgun (WGS) entry which is preliminary data.</text>
</comment>
<protein>
    <recommendedName>
        <fullName evidence="2">Endonuclease/exonuclease/phosphatase domain-containing protein</fullName>
    </recommendedName>
</protein>